<reference evidence="11 12" key="1">
    <citation type="submission" date="2013-03" db="EMBL/GenBank/DDBJ databases">
        <authorList>
            <person name="Le V."/>
        </authorList>
    </citation>
    <scope>NUCLEOTIDE SEQUENCE [LARGE SCALE GENOMIC DNA]</scope>
    <source>
        <strain evidence="11 12">BiD32</strain>
    </source>
</reference>
<dbReference type="InterPro" id="IPR001807">
    <property type="entry name" value="ClC"/>
</dbReference>
<evidence type="ECO:0000256" key="1">
    <source>
        <dbReference type="ARBA" id="ARBA00004141"/>
    </source>
</evidence>
<protein>
    <submittedName>
        <fullName evidence="11">Chloride channel protein</fullName>
    </submittedName>
</protein>
<evidence type="ECO:0000313" key="12">
    <source>
        <dbReference type="Proteomes" id="UP000013201"/>
    </source>
</evidence>
<feature type="transmembrane region" description="Helical" evidence="10">
    <location>
        <begin position="244"/>
        <end position="265"/>
    </location>
</feature>
<evidence type="ECO:0000256" key="8">
    <source>
        <dbReference type="ARBA" id="ARBA00023214"/>
    </source>
</evidence>
<evidence type="ECO:0000256" key="2">
    <source>
        <dbReference type="ARBA" id="ARBA00022448"/>
    </source>
</evidence>
<dbReference type="RefSeq" id="WP_006966735.1">
    <property type="nucleotide sequence ID" value="NZ_CAVK010000240.1"/>
</dbReference>
<keyword evidence="12" id="KW-1185">Reference proteome</keyword>
<evidence type="ECO:0000256" key="3">
    <source>
        <dbReference type="ARBA" id="ARBA00022692"/>
    </source>
</evidence>
<name>N1MWK0_9SPHN</name>
<comment type="subcellular location">
    <subcellularLocation>
        <location evidence="1">Membrane</location>
        <topology evidence="1">Multi-pass membrane protein</topology>
    </subcellularLocation>
</comment>
<dbReference type="PANTHER" id="PTHR43427">
    <property type="entry name" value="CHLORIDE CHANNEL PROTEIN CLC-E"/>
    <property type="match status" value="1"/>
</dbReference>
<feature type="transmembrane region" description="Helical" evidence="10">
    <location>
        <begin position="285"/>
        <end position="307"/>
    </location>
</feature>
<dbReference type="Gene3D" id="1.10.3080.10">
    <property type="entry name" value="Clc chloride channel"/>
    <property type="match status" value="1"/>
</dbReference>
<dbReference type="SUPFAM" id="SSF81340">
    <property type="entry name" value="Clc chloride channel"/>
    <property type="match status" value="1"/>
</dbReference>
<dbReference type="PANTHER" id="PTHR43427:SF6">
    <property type="entry name" value="CHLORIDE CHANNEL PROTEIN CLC-E"/>
    <property type="match status" value="1"/>
</dbReference>
<feature type="transmembrane region" description="Helical" evidence="10">
    <location>
        <begin position="208"/>
        <end position="232"/>
    </location>
</feature>
<dbReference type="PRINTS" id="PR00762">
    <property type="entry name" value="CLCHANNEL"/>
</dbReference>
<evidence type="ECO:0000256" key="9">
    <source>
        <dbReference type="ARBA" id="ARBA00023303"/>
    </source>
</evidence>
<keyword evidence="8" id="KW-0868">Chloride</keyword>
<keyword evidence="4 10" id="KW-1133">Transmembrane helix</keyword>
<evidence type="ECO:0000256" key="6">
    <source>
        <dbReference type="ARBA" id="ARBA00023136"/>
    </source>
</evidence>
<dbReference type="CDD" id="cd01034">
    <property type="entry name" value="EriC_like"/>
    <property type="match status" value="1"/>
</dbReference>
<feature type="transmembrane region" description="Helical" evidence="10">
    <location>
        <begin position="403"/>
        <end position="425"/>
    </location>
</feature>
<feature type="transmembrane region" description="Helical" evidence="10">
    <location>
        <begin position="172"/>
        <end position="196"/>
    </location>
</feature>
<dbReference type="OrthoDB" id="9767361at2"/>
<keyword evidence="5" id="KW-0406">Ion transport</keyword>
<sequence>MRLFPRLSRIVAFKDAALSADGTERARDALSVLRRRIATGLGAVLLGLFAIAFAKMGDFAQHQFLRFSAVWPYGALLLTPTIFAGAVYATKRWAPEARGSGIPQVIAASRNPAREALGPLISLKTGALKLIITVLMLGAGGSVGREGPTVQVSAAIMVAIHRLLRVPITAGVLIAGGAAGVAAAFNTPLAGVAFAIEELASAYEQRVAVLVMAAVMVAGLVSLGVAGDYIYFGAMRQTLDLRGVLFVAPVAGVAGGLAGGLFSRALLGFSAPGRPWIRAIKQRPVITAGACGLLVAILGIVTAGATWGTGYETTRLMVEAQGGSPWFGPTKFLSTLATALSGAPGGIFAPSLSVGAGLGDLLTSIFPDDPKGAVVLLGMIGYFVGVVRAPLTAVIIITETTASRGMIIPLFATALIADVVSALVCRERLYHGLAKPFLDAPPAASTEQATPTATA</sequence>
<evidence type="ECO:0000313" key="11">
    <source>
        <dbReference type="EMBL" id="CCW19952.1"/>
    </source>
</evidence>
<dbReference type="GO" id="GO:0005254">
    <property type="term" value="F:chloride channel activity"/>
    <property type="evidence" value="ECO:0007669"/>
    <property type="project" value="UniProtKB-KW"/>
</dbReference>
<evidence type="ECO:0000256" key="4">
    <source>
        <dbReference type="ARBA" id="ARBA00022989"/>
    </source>
</evidence>
<accession>N1MWK0</accession>
<keyword evidence="7" id="KW-0869">Chloride channel</keyword>
<feature type="transmembrane region" description="Helical" evidence="10">
    <location>
        <begin position="69"/>
        <end position="89"/>
    </location>
</feature>
<keyword evidence="2" id="KW-0813">Transport</keyword>
<evidence type="ECO:0000256" key="5">
    <source>
        <dbReference type="ARBA" id="ARBA00023065"/>
    </source>
</evidence>
<feature type="transmembrane region" description="Helical" evidence="10">
    <location>
        <begin position="37"/>
        <end position="57"/>
    </location>
</feature>
<proteinExistence type="predicted"/>
<dbReference type="InterPro" id="IPR014743">
    <property type="entry name" value="Cl-channel_core"/>
</dbReference>
<dbReference type="EMBL" id="CAVK010000240">
    <property type="protein sequence ID" value="CCW19952.1"/>
    <property type="molecule type" value="Genomic_DNA"/>
</dbReference>
<dbReference type="AlphaFoldDB" id="N1MWK0"/>
<reference evidence="12" key="2">
    <citation type="submission" date="2013-04" db="EMBL/GenBank/DDBJ databases">
        <title>Bisphenol A degrading Sphingobium sp. strain BiD32.</title>
        <authorList>
            <person name="Nielsen J.L."/>
            <person name="Zhou N.A."/>
            <person name="Kjeldal H."/>
        </authorList>
    </citation>
    <scope>NUCLEOTIDE SEQUENCE [LARGE SCALE GENOMIC DNA]</scope>
    <source>
        <strain evidence="12">BiD32</strain>
    </source>
</reference>
<dbReference type="Proteomes" id="UP000013201">
    <property type="component" value="Unassembled WGS sequence"/>
</dbReference>
<feature type="transmembrane region" description="Helical" evidence="10">
    <location>
        <begin position="374"/>
        <end position="397"/>
    </location>
</feature>
<keyword evidence="3 10" id="KW-0812">Transmembrane</keyword>
<dbReference type="GO" id="GO:0034707">
    <property type="term" value="C:chloride channel complex"/>
    <property type="evidence" value="ECO:0007669"/>
    <property type="project" value="UniProtKB-KW"/>
</dbReference>
<dbReference type="InterPro" id="IPR050368">
    <property type="entry name" value="ClC-type_chloride_channel"/>
</dbReference>
<evidence type="ECO:0000256" key="10">
    <source>
        <dbReference type="SAM" id="Phobius"/>
    </source>
</evidence>
<dbReference type="Pfam" id="PF00654">
    <property type="entry name" value="Voltage_CLC"/>
    <property type="match status" value="1"/>
</dbReference>
<evidence type="ECO:0000256" key="7">
    <source>
        <dbReference type="ARBA" id="ARBA00023173"/>
    </source>
</evidence>
<gene>
    <name evidence="11" type="ORF">EBBID32_43230</name>
</gene>
<comment type="caution">
    <text evidence="11">The sequence shown here is derived from an EMBL/GenBank/DDBJ whole genome shotgun (WGS) entry which is preliminary data.</text>
</comment>
<keyword evidence="6 10" id="KW-0472">Membrane</keyword>
<keyword evidence="9" id="KW-0407">Ion channel</keyword>
<organism evidence="11 12">
    <name type="scientific">Sphingobium indicum BiD32</name>
    <dbReference type="NCBI Taxonomy" id="1301087"/>
    <lineage>
        <taxon>Bacteria</taxon>
        <taxon>Pseudomonadati</taxon>
        <taxon>Pseudomonadota</taxon>
        <taxon>Alphaproteobacteria</taxon>
        <taxon>Sphingomonadales</taxon>
        <taxon>Sphingomonadaceae</taxon>
        <taxon>Sphingobium</taxon>
    </lineage>
</organism>